<dbReference type="InterPro" id="IPR002711">
    <property type="entry name" value="HNH"/>
</dbReference>
<reference evidence="2 3" key="1">
    <citation type="submission" date="2020-07" db="EMBL/GenBank/DDBJ databases">
        <authorList>
            <person name="Feng H."/>
        </authorList>
    </citation>
    <scope>NUCLEOTIDE SEQUENCE [LARGE SCALE GENOMIC DNA]</scope>
    <source>
        <strain evidence="3">s-10</strain>
    </source>
</reference>
<dbReference type="Proteomes" id="UP000535491">
    <property type="component" value="Unassembled WGS sequence"/>
</dbReference>
<comment type="caution">
    <text evidence="2">The sequence shown here is derived from an EMBL/GenBank/DDBJ whole genome shotgun (WGS) entry which is preliminary data.</text>
</comment>
<dbReference type="Pfam" id="PF01844">
    <property type="entry name" value="HNH"/>
    <property type="match status" value="1"/>
</dbReference>
<evidence type="ECO:0000313" key="2">
    <source>
        <dbReference type="EMBL" id="MBA4496440.1"/>
    </source>
</evidence>
<evidence type="ECO:0000313" key="3">
    <source>
        <dbReference type="Proteomes" id="UP000535491"/>
    </source>
</evidence>
<keyword evidence="2" id="KW-0255">Endonuclease</keyword>
<dbReference type="AlphaFoldDB" id="A0A7W1WUQ0"/>
<dbReference type="GO" id="GO:0003676">
    <property type="term" value="F:nucleic acid binding"/>
    <property type="evidence" value="ECO:0007669"/>
    <property type="project" value="InterPro"/>
</dbReference>
<name>A0A7W1WUQ0_9BACL</name>
<keyword evidence="2" id="KW-0378">Hydrolase</keyword>
<feature type="non-terminal residue" evidence="2">
    <location>
        <position position="1"/>
    </location>
</feature>
<keyword evidence="3" id="KW-1185">Reference proteome</keyword>
<keyword evidence="2" id="KW-0540">Nuclease</keyword>
<proteinExistence type="predicted"/>
<dbReference type="GO" id="GO:0004519">
    <property type="term" value="F:endonuclease activity"/>
    <property type="evidence" value="ECO:0007669"/>
    <property type="project" value="UniProtKB-KW"/>
</dbReference>
<accession>A0A7W1WUQ0</accession>
<dbReference type="RefSeq" id="WP_181754865.1">
    <property type="nucleotide sequence ID" value="NZ_JACEIQ010000034.1"/>
</dbReference>
<dbReference type="InterPro" id="IPR003615">
    <property type="entry name" value="HNH_nuc"/>
</dbReference>
<dbReference type="GO" id="GO:0008270">
    <property type="term" value="F:zinc ion binding"/>
    <property type="evidence" value="ECO:0007669"/>
    <property type="project" value="InterPro"/>
</dbReference>
<organism evidence="2 3">
    <name type="scientific">Paenactinomyces guangxiensis</name>
    <dbReference type="NCBI Taxonomy" id="1490290"/>
    <lineage>
        <taxon>Bacteria</taxon>
        <taxon>Bacillati</taxon>
        <taxon>Bacillota</taxon>
        <taxon>Bacilli</taxon>
        <taxon>Bacillales</taxon>
        <taxon>Thermoactinomycetaceae</taxon>
        <taxon>Paenactinomyces</taxon>
    </lineage>
</organism>
<protein>
    <submittedName>
        <fullName evidence="2">HNH endonuclease</fullName>
    </submittedName>
</protein>
<dbReference type="CDD" id="cd00085">
    <property type="entry name" value="HNHc"/>
    <property type="match status" value="1"/>
</dbReference>
<sequence>HSFYYNGAISFLIFLKKTTKKLGAIPSFWDSPYQIEKDLVYSEGAKRLITHMSRERDQRVIKAAIRKAKRLYGKVICEICNFDFEQMYGNRGLDYIEGHHKLPISKRDDVGDITKVEDIALVCANCHRIIHRERDNWLSIEEMKKIIKRKWNE</sequence>
<dbReference type="EMBL" id="JACEIQ010000034">
    <property type="protein sequence ID" value="MBA4496440.1"/>
    <property type="molecule type" value="Genomic_DNA"/>
</dbReference>
<evidence type="ECO:0000259" key="1">
    <source>
        <dbReference type="Pfam" id="PF01844"/>
    </source>
</evidence>
<feature type="domain" description="HNH" evidence="1">
    <location>
        <begin position="77"/>
        <end position="132"/>
    </location>
</feature>
<gene>
    <name evidence="2" type="ORF">H1191_19450</name>
</gene>